<reference evidence="8 9" key="1">
    <citation type="submission" date="2017-07" db="EMBL/GenBank/DDBJ databases">
        <title>Fictibacillus sp. nov. GDSW-R2A3 Genome sequencing and assembly.</title>
        <authorList>
            <person name="Mayilraj S."/>
        </authorList>
    </citation>
    <scope>NUCLEOTIDE SEQUENCE [LARGE SCALE GENOMIC DNA]</scope>
    <source>
        <strain evidence="8 9">GDSW-R2A3</strain>
    </source>
</reference>
<accession>A0A235F8D4</accession>
<comment type="similarity">
    <text evidence="2">Belongs to the polysaccharide synthase family.</text>
</comment>
<feature type="transmembrane region" description="Helical" evidence="7">
    <location>
        <begin position="113"/>
        <end position="136"/>
    </location>
</feature>
<dbReference type="Proteomes" id="UP000215059">
    <property type="component" value="Unassembled WGS sequence"/>
</dbReference>
<evidence type="ECO:0000256" key="4">
    <source>
        <dbReference type="ARBA" id="ARBA00022692"/>
    </source>
</evidence>
<organism evidence="8 9">
    <name type="scientific">Fictibacillus aquaticus</name>
    <dbReference type="NCBI Taxonomy" id="2021314"/>
    <lineage>
        <taxon>Bacteria</taxon>
        <taxon>Bacillati</taxon>
        <taxon>Bacillota</taxon>
        <taxon>Bacilli</taxon>
        <taxon>Bacillales</taxon>
        <taxon>Fictibacillaceae</taxon>
        <taxon>Fictibacillus</taxon>
    </lineage>
</organism>
<name>A0A235F8D4_9BACL</name>
<sequence>MDKKKTNTFTRSILILFSGSILAQIIVLATSPILTRLFTVEEIGIYTFVLSFCSIFMAVINGRYDVPIVTEEREEYVFPLIKLALIIALFLSIVVTLIYAIYITWISPMYKEYIYTIVIVYLLLVSYGVLNILTAYNNRKKDYKIITAVYVVRTFFQNFGAVGLGFFKLGVVGLLLPYTVGQLMGIRRQGKPLFAHYKSILGSSKKNIMYVLKKHSKQPLYSAPAILANSLSYSSIVIFIDILYNMSTVGYYSISVRILGLPLALISGNVAKVFLEEASREFNATNQFYKSLKKTVVFQFSLAIPMVAFMMLFSPWLFGLFFGEQWKVAGEYVVYLAPMFGIRFIVSAISPGLVIANKQQLELLMQFIFIVASTISFLLAHTLHFSIEEFLISISIAFSIAYLLFFIAVFRYSKTNMKI</sequence>
<feature type="transmembrane region" description="Helical" evidence="7">
    <location>
        <begin position="43"/>
        <end position="62"/>
    </location>
</feature>
<comment type="subcellular location">
    <subcellularLocation>
        <location evidence="1">Cell membrane</location>
        <topology evidence="1">Multi-pass membrane protein</topology>
    </subcellularLocation>
</comment>
<evidence type="ECO:0000256" key="5">
    <source>
        <dbReference type="ARBA" id="ARBA00022989"/>
    </source>
</evidence>
<dbReference type="PANTHER" id="PTHR30250:SF10">
    <property type="entry name" value="LIPOPOLYSACCHARIDE BIOSYNTHESIS PROTEIN WZXC"/>
    <property type="match status" value="1"/>
</dbReference>
<feature type="transmembrane region" description="Helical" evidence="7">
    <location>
        <begin position="166"/>
        <end position="186"/>
    </location>
</feature>
<comment type="caution">
    <text evidence="8">The sequence shown here is derived from an EMBL/GenBank/DDBJ whole genome shotgun (WGS) entry which is preliminary data.</text>
</comment>
<dbReference type="OrthoDB" id="109075at2"/>
<dbReference type="GO" id="GO:0005886">
    <property type="term" value="C:plasma membrane"/>
    <property type="evidence" value="ECO:0007669"/>
    <property type="project" value="UniProtKB-SubCell"/>
</dbReference>
<feature type="transmembrane region" description="Helical" evidence="7">
    <location>
        <begin position="296"/>
        <end position="322"/>
    </location>
</feature>
<evidence type="ECO:0000313" key="8">
    <source>
        <dbReference type="EMBL" id="OYD57611.1"/>
    </source>
</evidence>
<gene>
    <name evidence="8" type="ORF">CGZ90_13165</name>
</gene>
<evidence type="ECO:0000256" key="6">
    <source>
        <dbReference type="ARBA" id="ARBA00023136"/>
    </source>
</evidence>
<keyword evidence="9" id="KW-1185">Reference proteome</keyword>
<dbReference type="InterPro" id="IPR050833">
    <property type="entry name" value="Poly_Biosynth_Transport"/>
</dbReference>
<dbReference type="PANTHER" id="PTHR30250">
    <property type="entry name" value="PST FAMILY PREDICTED COLANIC ACID TRANSPORTER"/>
    <property type="match status" value="1"/>
</dbReference>
<feature type="transmembrane region" description="Helical" evidence="7">
    <location>
        <begin position="83"/>
        <end position="107"/>
    </location>
</feature>
<evidence type="ECO:0000313" key="9">
    <source>
        <dbReference type="Proteomes" id="UP000215059"/>
    </source>
</evidence>
<evidence type="ECO:0000256" key="2">
    <source>
        <dbReference type="ARBA" id="ARBA00007430"/>
    </source>
</evidence>
<dbReference type="Pfam" id="PF13440">
    <property type="entry name" value="Polysacc_synt_3"/>
    <property type="match status" value="1"/>
</dbReference>
<keyword evidence="3" id="KW-1003">Cell membrane</keyword>
<dbReference type="EMBL" id="NOII01000003">
    <property type="protein sequence ID" value="OYD57611.1"/>
    <property type="molecule type" value="Genomic_DNA"/>
</dbReference>
<evidence type="ECO:0000256" key="3">
    <source>
        <dbReference type="ARBA" id="ARBA00022475"/>
    </source>
</evidence>
<dbReference type="RefSeq" id="WP_094252962.1">
    <property type="nucleotide sequence ID" value="NZ_JBHLXL010000001.1"/>
</dbReference>
<keyword evidence="6 7" id="KW-0472">Membrane</keyword>
<keyword evidence="5 7" id="KW-1133">Transmembrane helix</keyword>
<protein>
    <recommendedName>
        <fullName evidence="10">Polysaccharide biosynthesis protein</fullName>
    </recommendedName>
</protein>
<feature type="transmembrane region" description="Helical" evidence="7">
    <location>
        <begin position="363"/>
        <end position="384"/>
    </location>
</feature>
<feature type="transmembrane region" description="Helical" evidence="7">
    <location>
        <begin position="220"/>
        <end position="244"/>
    </location>
</feature>
<keyword evidence="4 7" id="KW-0812">Transmembrane</keyword>
<feature type="transmembrane region" description="Helical" evidence="7">
    <location>
        <begin position="390"/>
        <end position="410"/>
    </location>
</feature>
<feature type="transmembrane region" description="Helical" evidence="7">
    <location>
        <begin position="334"/>
        <end position="356"/>
    </location>
</feature>
<proteinExistence type="inferred from homology"/>
<dbReference type="AlphaFoldDB" id="A0A235F8D4"/>
<evidence type="ECO:0000256" key="7">
    <source>
        <dbReference type="SAM" id="Phobius"/>
    </source>
</evidence>
<feature type="transmembrane region" description="Helical" evidence="7">
    <location>
        <begin position="12"/>
        <end position="31"/>
    </location>
</feature>
<evidence type="ECO:0000256" key="1">
    <source>
        <dbReference type="ARBA" id="ARBA00004651"/>
    </source>
</evidence>
<evidence type="ECO:0008006" key="10">
    <source>
        <dbReference type="Google" id="ProtNLM"/>
    </source>
</evidence>